<proteinExistence type="predicted"/>
<name>A0ABV6S119_9GAMM</name>
<accession>A0ABV6S119</accession>
<dbReference type="EMBL" id="JBHLTG010000037">
    <property type="protein sequence ID" value="MFC0682931.1"/>
    <property type="molecule type" value="Genomic_DNA"/>
</dbReference>
<dbReference type="RefSeq" id="WP_386677432.1">
    <property type="nucleotide sequence ID" value="NZ_JBHLTG010000037.1"/>
</dbReference>
<sequence>MAQVFANPFECYEAIGAWLAEAVPEPWEQITVEFTIVEIDDVSEYCIWYRPKRWLAKEGQFFVDHTLFDDCFFQLARLTSTPEKGLFKSCTFVLPSNGKYKADFEYP</sequence>
<dbReference type="Proteomes" id="UP001589896">
    <property type="component" value="Unassembled WGS sequence"/>
</dbReference>
<keyword evidence="2" id="KW-1185">Reference proteome</keyword>
<dbReference type="InterPro" id="IPR036170">
    <property type="entry name" value="YezG-like_sf"/>
</dbReference>
<comment type="caution">
    <text evidence="1">The sequence shown here is derived from an EMBL/GenBank/DDBJ whole genome shotgun (WGS) entry which is preliminary data.</text>
</comment>
<gene>
    <name evidence="1" type="ORF">ACFFGH_34315</name>
</gene>
<evidence type="ECO:0000313" key="1">
    <source>
        <dbReference type="EMBL" id="MFC0682931.1"/>
    </source>
</evidence>
<protein>
    <submittedName>
        <fullName evidence="1">Uncharacterized protein</fullName>
    </submittedName>
</protein>
<reference evidence="1 2" key="1">
    <citation type="submission" date="2024-09" db="EMBL/GenBank/DDBJ databases">
        <authorList>
            <person name="Sun Q."/>
            <person name="Mori K."/>
        </authorList>
    </citation>
    <scope>NUCLEOTIDE SEQUENCE [LARGE SCALE GENOMIC DNA]</scope>
    <source>
        <strain evidence="1 2">KCTC 23076</strain>
    </source>
</reference>
<organism evidence="1 2">
    <name type="scientific">Lysobacter korlensis</name>
    <dbReference type="NCBI Taxonomy" id="553636"/>
    <lineage>
        <taxon>Bacteria</taxon>
        <taxon>Pseudomonadati</taxon>
        <taxon>Pseudomonadota</taxon>
        <taxon>Gammaproteobacteria</taxon>
        <taxon>Lysobacterales</taxon>
        <taxon>Lysobacteraceae</taxon>
        <taxon>Lysobacter</taxon>
    </lineage>
</organism>
<dbReference type="Gene3D" id="3.30.500.20">
    <property type="entry name" value="BH3703-like domains"/>
    <property type="match status" value="1"/>
</dbReference>
<dbReference type="SUPFAM" id="SSF160424">
    <property type="entry name" value="BH3703-like"/>
    <property type="match status" value="1"/>
</dbReference>
<evidence type="ECO:0000313" key="2">
    <source>
        <dbReference type="Proteomes" id="UP001589896"/>
    </source>
</evidence>